<sequence length="67" mass="7913">MPHPRIRCRHCDQVIVVPNMEFTDRQSFEDSDISEVHTFCPHCGRLNIWNKDEVINSAEFPVSVSWR</sequence>
<evidence type="ECO:0000313" key="1">
    <source>
        <dbReference type="EMBL" id="RIH87055.1"/>
    </source>
</evidence>
<proteinExistence type="predicted"/>
<dbReference type="AlphaFoldDB" id="A0A399ETL3"/>
<dbReference type="OrthoDB" id="9813321at2"/>
<dbReference type="Proteomes" id="UP000265341">
    <property type="component" value="Unassembled WGS sequence"/>
</dbReference>
<dbReference type="EMBL" id="QWLA01000023">
    <property type="protein sequence ID" value="RIH87055.1"/>
    <property type="molecule type" value="Genomic_DNA"/>
</dbReference>
<organism evidence="1 2">
    <name type="scientific">Calidithermus roseus</name>
    <dbReference type="NCBI Taxonomy" id="1644118"/>
    <lineage>
        <taxon>Bacteria</taxon>
        <taxon>Thermotogati</taxon>
        <taxon>Deinococcota</taxon>
        <taxon>Deinococci</taxon>
        <taxon>Thermales</taxon>
        <taxon>Thermaceae</taxon>
        <taxon>Calidithermus</taxon>
    </lineage>
</organism>
<dbReference type="RefSeq" id="WP_147371584.1">
    <property type="nucleotide sequence ID" value="NZ_QWLA01000023.1"/>
</dbReference>
<comment type="caution">
    <text evidence="1">The sequence shown here is derived from an EMBL/GenBank/DDBJ whole genome shotgun (WGS) entry which is preliminary data.</text>
</comment>
<reference evidence="1 2" key="1">
    <citation type="submission" date="2018-08" db="EMBL/GenBank/DDBJ databases">
        <title>Meiothermus roseus NBRC 110900 genome sequencing project.</title>
        <authorList>
            <person name="Da Costa M.S."/>
            <person name="Albuquerque L."/>
            <person name="Raposo P."/>
            <person name="Froufe H.J.C."/>
            <person name="Barroso C.S."/>
            <person name="Egas C."/>
        </authorList>
    </citation>
    <scope>NUCLEOTIDE SEQUENCE [LARGE SCALE GENOMIC DNA]</scope>
    <source>
        <strain evidence="1 2">NBRC 110900</strain>
    </source>
</reference>
<name>A0A399ETL3_9DEIN</name>
<evidence type="ECO:0000313" key="2">
    <source>
        <dbReference type="Proteomes" id="UP000265341"/>
    </source>
</evidence>
<protein>
    <submittedName>
        <fullName evidence="1">Uncharacterized protein</fullName>
    </submittedName>
</protein>
<keyword evidence="2" id="KW-1185">Reference proteome</keyword>
<gene>
    <name evidence="1" type="ORF">Mrose_01489</name>
</gene>
<accession>A0A399ETL3</accession>